<accession>A0ACB9J4A1</accession>
<evidence type="ECO:0000313" key="1">
    <source>
        <dbReference type="EMBL" id="KAI3814077.1"/>
    </source>
</evidence>
<evidence type="ECO:0000313" key="2">
    <source>
        <dbReference type="Proteomes" id="UP001056120"/>
    </source>
</evidence>
<sequence>MNGEGPSYHLMHTMVNPKDYAVFEGLVDILPDIPDFAPEPIAPPPSMEIPGNPELPTVAISEEVESALRPEPNTLQFMVYQGSYSASSPVAIQRPTKPLTERQRLINRLMTEE</sequence>
<keyword evidence="2" id="KW-1185">Reference proteome</keyword>
<comment type="caution">
    <text evidence="1">The sequence shown here is derived from an EMBL/GenBank/DDBJ whole genome shotgun (WGS) entry which is preliminary data.</text>
</comment>
<gene>
    <name evidence="1" type="ORF">L1987_18822</name>
</gene>
<organism evidence="1 2">
    <name type="scientific">Smallanthus sonchifolius</name>
    <dbReference type="NCBI Taxonomy" id="185202"/>
    <lineage>
        <taxon>Eukaryota</taxon>
        <taxon>Viridiplantae</taxon>
        <taxon>Streptophyta</taxon>
        <taxon>Embryophyta</taxon>
        <taxon>Tracheophyta</taxon>
        <taxon>Spermatophyta</taxon>
        <taxon>Magnoliopsida</taxon>
        <taxon>eudicotyledons</taxon>
        <taxon>Gunneridae</taxon>
        <taxon>Pentapetalae</taxon>
        <taxon>asterids</taxon>
        <taxon>campanulids</taxon>
        <taxon>Asterales</taxon>
        <taxon>Asteraceae</taxon>
        <taxon>Asteroideae</taxon>
        <taxon>Heliantheae alliance</taxon>
        <taxon>Millerieae</taxon>
        <taxon>Smallanthus</taxon>
    </lineage>
</organism>
<protein>
    <submittedName>
        <fullName evidence="1">Uncharacterized protein</fullName>
    </submittedName>
</protein>
<dbReference type="Proteomes" id="UP001056120">
    <property type="component" value="Linkage Group LG06"/>
</dbReference>
<reference evidence="2" key="1">
    <citation type="journal article" date="2022" name="Mol. Ecol. Resour.">
        <title>The genomes of chicory, endive, great burdock and yacon provide insights into Asteraceae palaeo-polyploidization history and plant inulin production.</title>
        <authorList>
            <person name="Fan W."/>
            <person name="Wang S."/>
            <person name="Wang H."/>
            <person name="Wang A."/>
            <person name="Jiang F."/>
            <person name="Liu H."/>
            <person name="Zhao H."/>
            <person name="Xu D."/>
            <person name="Zhang Y."/>
        </authorList>
    </citation>
    <scope>NUCLEOTIDE SEQUENCE [LARGE SCALE GENOMIC DNA]</scope>
    <source>
        <strain evidence="2">cv. Yunnan</strain>
    </source>
</reference>
<reference evidence="1 2" key="2">
    <citation type="journal article" date="2022" name="Mol. Ecol. Resour.">
        <title>The genomes of chicory, endive, great burdock and yacon provide insights into Asteraceae paleo-polyploidization history and plant inulin production.</title>
        <authorList>
            <person name="Fan W."/>
            <person name="Wang S."/>
            <person name="Wang H."/>
            <person name="Wang A."/>
            <person name="Jiang F."/>
            <person name="Liu H."/>
            <person name="Zhao H."/>
            <person name="Xu D."/>
            <person name="Zhang Y."/>
        </authorList>
    </citation>
    <scope>NUCLEOTIDE SEQUENCE [LARGE SCALE GENOMIC DNA]</scope>
    <source>
        <strain evidence="2">cv. Yunnan</strain>
        <tissue evidence="1">Leaves</tissue>
    </source>
</reference>
<dbReference type="EMBL" id="CM042023">
    <property type="protein sequence ID" value="KAI3814077.1"/>
    <property type="molecule type" value="Genomic_DNA"/>
</dbReference>
<proteinExistence type="predicted"/>
<name>A0ACB9J4A1_9ASTR</name>